<evidence type="ECO:0008006" key="4">
    <source>
        <dbReference type="Google" id="ProtNLM"/>
    </source>
</evidence>
<evidence type="ECO:0000313" key="3">
    <source>
        <dbReference type="Proteomes" id="UP000199663"/>
    </source>
</evidence>
<gene>
    <name evidence="2" type="ORF">SAMN05444412_1073</name>
</gene>
<feature type="transmembrane region" description="Helical" evidence="1">
    <location>
        <begin position="195"/>
        <end position="213"/>
    </location>
</feature>
<feature type="transmembrane region" description="Helical" evidence="1">
    <location>
        <begin position="7"/>
        <end position="29"/>
    </location>
</feature>
<feature type="transmembrane region" description="Helical" evidence="1">
    <location>
        <begin position="79"/>
        <end position="97"/>
    </location>
</feature>
<proteinExistence type="predicted"/>
<feature type="transmembrane region" description="Helical" evidence="1">
    <location>
        <begin position="330"/>
        <end position="348"/>
    </location>
</feature>
<keyword evidence="1" id="KW-0472">Membrane</keyword>
<protein>
    <recommendedName>
        <fullName evidence="4">Glycosyltransferase RgtA/B/C/D-like domain-containing protein</fullName>
    </recommendedName>
</protein>
<comment type="caution">
    <text evidence="2">The sequence shown here is derived from an EMBL/GenBank/DDBJ whole genome shotgun (WGS) entry which is preliminary data.</text>
</comment>
<sequence length="517" mass="61230">MIAKITTYHIFILIGAILYMVAYLLPFRFQVNDDVLMMWLVSGAYTGEFETYAVFIHPLLSHFFAFCYRNFPSIPWYPLTWFLVVYLAYVQWVRIVLSQEKLLNQRIFWIVLFLTYAIHHLYFLQFTAVAGIAAFSGILGLVLQLQGKKGTSSFLAYVLILLSVLIRTDAFFLMVIGFGTYWLLHQGFKEIHLVIWRQKWLIFGVLFLIGYRVHYENREEIKDYVAFNKARSGVIDHPVFQMNKALIDREEEPEWFYFKEWLFEDAQKISTADLVEKKKGLNKGYFDLFYFKTALSRVLVSTKYEYYKKALFFFFFSLALWVGFRQKKTFWFLFIWVVFFLSVNHFFLLAGRVQTLFILILLGVAFLNRLAKIPMILGSVFVLLCLALMGIHSLNVVKAEAKWAVWNKDFYQLLDQVPDGEKVFVHAYSVELLNRKYDFQNPPPMLQTGWISRSPMQKRAFQRFGVNAFREIDRYYLVQQKADESSQMPGYFQYLELELTKTKILSNTIFEMLKYEK</sequence>
<feature type="transmembrane region" description="Helical" evidence="1">
    <location>
        <begin position="355"/>
        <end position="371"/>
    </location>
</feature>
<keyword evidence="1" id="KW-0812">Transmembrane</keyword>
<feature type="transmembrane region" description="Helical" evidence="1">
    <location>
        <begin position="49"/>
        <end position="67"/>
    </location>
</feature>
<name>A0A1H3QU47_9BACT</name>
<dbReference type="RefSeq" id="WP_019597599.1">
    <property type="nucleotide sequence ID" value="NZ_FNQC01000007.1"/>
</dbReference>
<evidence type="ECO:0000313" key="2">
    <source>
        <dbReference type="EMBL" id="SDZ16926.1"/>
    </source>
</evidence>
<feature type="transmembrane region" description="Helical" evidence="1">
    <location>
        <begin position="377"/>
        <end position="397"/>
    </location>
</feature>
<reference evidence="2 3" key="1">
    <citation type="submission" date="2016-10" db="EMBL/GenBank/DDBJ databases">
        <authorList>
            <person name="Varghese N."/>
            <person name="Submissions S."/>
        </authorList>
    </citation>
    <scope>NUCLEOTIDE SEQUENCE [LARGE SCALE GENOMIC DNA]</scope>
    <source>
        <strain evidence="2 3">DSM 17997</strain>
    </source>
</reference>
<dbReference type="EMBL" id="FNQC01000007">
    <property type="protein sequence ID" value="SDZ16926.1"/>
    <property type="molecule type" value="Genomic_DNA"/>
</dbReference>
<keyword evidence="1" id="KW-1133">Transmembrane helix</keyword>
<organism evidence="2 3">
    <name type="scientific">Rhodonellum ikkaensis</name>
    <dbReference type="NCBI Taxonomy" id="336829"/>
    <lineage>
        <taxon>Bacteria</taxon>
        <taxon>Pseudomonadati</taxon>
        <taxon>Bacteroidota</taxon>
        <taxon>Cytophagia</taxon>
        <taxon>Cytophagales</taxon>
        <taxon>Cytophagaceae</taxon>
        <taxon>Rhodonellum</taxon>
    </lineage>
</organism>
<keyword evidence="3" id="KW-1185">Reference proteome</keyword>
<accession>A0A1H3QU47</accession>
<feature type="transmembrane region" description="Helical" evidence="1">
    <location>
        <begin position="109"/>
        <end position="142"/>
    </location>
</feature>
<feature type="transmembrane region" description="Helical" evidence="1">
    <location>
        <begin position="154"/>
        <end position="183"/>
    </location>
</feature>
<feature type="transmembrane region" description="Helical" evidence="1">
    <location>
        <begin position="306"/>
        <end position="324"/>
    </location>
</feature>
<evidence type="ECO:0000256" key="1">
    <source>
        <dbReference type="SAM" id="Phobius"/>
    </source>
</evidence>
<dbReference type="Proteomes" id="UP000199663">
    <property type="component" value="Unassembled WGS sequence"/>
</dbReference>